<feature type="region of interest" description="Disordered" evidence="1">
    <location>
        <begin position="362"/>
        <end position="407"/>
    </location>
</feature>
<dbReference type="Gene3D" id="2.160.20.10">
    <property type="entry name" value="Single-stranded right-handed beta-helix, Pectin lyase-like"/>
    <property type="match status" value="2"/>
</dbReference>
<comment type="caution">
    <text evidence="4">The sequence shown here is derived from an EMBL/GenBank/DDBJ whole genome shotgun (WGS) entry which is preliminary data.</text>
</comment>
<dbReference type="PANTHER" id="PTHR10551:SF9">
    <property type="entry name" value="FASCIN-2"/>
    <property type="match status" value="1"/>
</dbReference>
<dbReference type="InterPro" id="IPR022409">
    <property type="entry name" value="PKD/Chitinase_dom"/>
</dbReference>
<proteinExistence type="predicted"/>
<dbReference type="SUPFAM" id="SSF51126">
    <property type="entry name" value="Pectin lyase-like"/>
    <property type="match status" value="1"/>
</dbReference>
<sequence>MRKAILAGLTATALTGASLVPAGAAQAADDTLLHVQTSAPTCTDAGTGTLEQPFCTINAAAAVVAPGQTVEISAGIYREHVTVTRSGTPDAPIVFRAKTGAQVYGPGAGILVDGQHDVRIEQVRVVGASQHPALDIRDSRRITVSKGSYALTDGATGTIVRLTGVTDSVLDDPVVFGGLPDTGVLLDAATSGVRLSSLSVLGAPTETGGSSVGIRVEGPDNTVVGNDVSYYTGAAVSIAAGVRGTTVVNNEIGLGLGYGVHNAGAAGTAITNNTFRDRCRASIRVDGASTGVSVQNNHVIQSRDYGCAGGPGARISVADGATADTVVDYNLVDLYRSGSASIYEWNGTLMGLATFRGATGRGAHDLDTPDPTAPRDSANSAAPGYPTTDRYGTARVDDPLVSNTGAGPVTWADRGTIETVRGPESRFAITPDLDAGTVTVDASTSVPGVSSIASYQFDFGDGTSVTQDTPTATHRYATRATYAVSVQVTGADGRKDERAQQVSVLARTGTVGLLALSSLRYVSPGTGPASWPSLAANRPDLGPTAQFDLADAGDGKVALFVRAAGRYLTADTTGVAALTYQTALVGDAERFTLTRNTDGTVSLRSVVGGRYVTATTDPTYPLIASGKSIGAGQKFYQVDAAQAGRTLKAGANGRFVSAESAGTKPLIANRTSAGPWERFDLLDLGSGKVAILAQANGKVVSADGTGTKPLIANRTSAGAWETFVLVRNADGTIGLKATINNRYVSAESAGAKPLIANRTTIGAWERFTLGG</sequence>
<dbReference type="Gene3D" id="2.80.10.50">
    <property type="match status" value="2"/>
</dbReference>
<keyword evidence="5" id="KW-1185">Reference proteome</keyword>
<dbReference type="InterPro" id="IPR013783">
    <property type="entry name" value="Ig-like_fold"/>
</dbReference>
<evidence type="ECO:0000256" key="1">
    <source>
        <dbReference type="SAM" id="MobiDB-lite"/>
    </source>
</evidence>
<organism evidence="4 5">
    <name type="scientific">Micromonospora maritima</name>
    <dbReference type="NCBI Taxonomy" id="986711"/>
    <lineage>
        <taxon>Bacteria</taxon>
        <taxon>Bacillati</taxon>
        <taxon>Actinomycetota</taxon>
        <taxon>Actinomycetes</taxon>
        <taxon>Micromonosporales</taxon>
        <taxon>Micromonosporaceae</taxon>
        <taxon>Micromonospora</taxon>
    </lineage>
</organism>
<gene>
    <name evidence="4" type="ORF">ACIBP4_02090</name>
</gene>
<dbReference type="InterPro" id="IPR039448">
    <property type="entry name" value="Beta_helix"/>
</dbReference>
<reference evidence="4 5" key="1">
    <citation type="submission" date="2024-10" db="EMBL/GenBank/DDBJ databases">
        <title>The Natural Products Discovery Center: Release of the First 8490 Sequenced Strains for Exploring Actinobacteria Biosynthetic Diversity.</title>
        <authorList>
            <person name="Kalkreuter E."/>
            <person name="Kautsar S.A."/>
            <person name="Yang D."/>
            <person name="Bader C.D."/>
            <person name="Teijaro C.N."/>
            <person name="Fluegel L."/>
            <person name="Davis C.M."/>
            <person name="Simpson J.R."/>
            <person name="Lauterbach L."/>
            <person name="Steele A.D."/>
            <person name="Gui C."/>
            <person name="Meng S."/>
            <person name="Li G."/>
            <person name="Viehrig K."/>
            <person name="Ye F."/>
            <person name="Su P."/>
            <person name="Kiefer A.F."/>
            <person name="Nichols A."/>
            <person name="Cepeda A.J."/>
            <person name="Yan W."/>
            <person name="Fan B."/>
            <person name="Jiang Y."/>
            <person name="Adhikari A."/>
            <person name="Zheng C.-J."/>
            <person name="Schuster L."/>
            <person name="Cowan T.M."/>
            <person name="Smanski M.J."/>
            <person name="Chevrette M.G."/>
            <person name="De Carvalho L.P.S."/>
            <person name="Shen B."/>
        </authorList>
    </citation>
    <scope>NUCLEOTIDE SEQUENCE [LARGE SCALE GENOMIC DNA]</scope>
    <source>
        <strain evidence="4 5">NPDC049845</strain>
    </source>
</reference>
<feature type="signal peptide" evidence="2">
    <location>
        <begin position="1"/>
        <end position="27"/>
    </location>
</feature>
<name>A0ABW7ZFT0_9ACTN</name>
<dbReference type="EMBL" id="JBITLE010000001">
    <property type="protein sequence ID" value="MFI7261087.1"/>
    <property type="molecule type" value="Genomic_DNA"/>
</dbReference>
<dbReference type="InterPro" id="IPR011050">
    <property type="entry name" value="Pectin_lyase_fold/virulence"/>
</dbReference>
<evidence type="ECO:0000259" key="3">
    <source>
        <dbReference type="PROSITE" id="PS50093"/>
    </source>
</evidence>
<dbReference type="InterPro" id="IPR000601">
    <property type="entry name" value="PKD_dom"/>
</dbReference>
<dbReference type="InterPro" id="IPR035986">
    <property type="entry name" value="PKD_dom_sf"/>
</dbReference>
<dbReference type="PROSITE" id="PS50093">
    <property type="entry name" value="PKD"/>
    <property type="match status" value="1"/>
</dbReference>
<dbReference type="CDD" id="cd00146">
    <property type="entry name" value="PKD"/>
    <property type="match status" value="1"/>
</dbReference>
<dbReference type="InterPro" id="IPR012334">
    <property type="entry name" value="Pectin_lyas_fold"/>
</dbReference>
<dbReference type="RefSeq" id="WP_396768327.1">
    <property type="nucleotide sequence ID" value="NZ_JBITLA010000002.1"/>
</dbReference>
<evidence type="ECO:0000256" key="2">
    <source>
        <dbReference type="SAM" id="SignalP"/>
    </source>
</evidence>
<dbReference type="CDD" id="cd00257">
    <property type="entry name" value="beta-trefoil_FSCN-like"/>
    <property type="match status" value="2"/>
</dbReference>
<protein>
    <submittedName>
        <fullName evidence="4">PKD domain-containing protein</fullName>
    </submittedName>
</protein>
<accession>A0ABW7ZFT0</accession>
<dbReference type="InterPro" id="IPR008999">
    <property type="entry name" value="Actin-crosslinking"/>
</dbReference>
<feature type="chain" id="PRO_5047031792" evidence="2">
    <location>
        <begin position="28"/>
        <end position="771"/>
    </location>
</feature>
<dbReference type="SMART" id="SM00089">
    <property type="entry name" value="PKD"/>
    <property type="match status" value="1"/>
</dbReference>
<dbReference type="Pfam" id="PF18911">
    <property type="entry name" value="PKD_4"/>
    <property type="match status" value="1"/>
</dbReference>
<dbReference type="SUPFAM" id="SSF50405">
    <property type="entry name" value="Actin-crosslinking proteins"/>
    <property type="match status" value="2"/>
</dbReference>
<dbReference type="Gene3D" id="2.60.40.10">
    <property type="entry name" value="Immunoglobulins"/>
    <property type="match status" value="1"/>
</dbReference>
<keyword evidence="2" id="KW-0732">Signal</keyword>
<feature type="domain" description="PKD" evidence="3">
    <location>
        <begin position="425"/>
        <end position="511"/>
    </location>
</feature>
<evidence type="ECO:0000313" key="5">
    <source>
        <dbReference type="Proteomes" id="UP001612812"/>
    </source>
</evidence>
<dbReference type="Pfam" id="PF13229">
    <property type="entry name" value="Beta_helix"/>
    <property type="match status" value="1"/>
</dbReference>
<dbReference type="InterPro" id="IPR010431">
    <property type="entry name" value="Fascin"/>
</dbReference>
<dbReference type="PANTHER" id="PTHR10551">
    <property type="entry name" value="FASCIN"/>
    <property type="match status" value="1"/>
</dbReference>
<dbReference type="SUPFAM" id="SSF49299">
    <property type="entry name" value="PKD domain"/>
    <property type="match status" value="1"/>
</dbReference>
<evidence type="ECO:0000313" key="4">
    <source>
        <dbReference type="EMBL" id="MFI7261087.1"/>
    </source>
</evidence>
<dbReference type="Proteomes" id="UP001612812">
    <property type="component" value="Unassembled WGS sequence"/>
</dbReference>